<dbReference type="Proteomes" id="UP000652219">
    <property type="component" value="Unassembled WGS sequence"/>
</dbReference>
<sequence length="327" mass="36688">MQSAVDDDTTIYDETLDEDFKQFAIGESLPLVPHRPARPYGSPLLWFQTGQGGSGGILEIEKMLAVGPEAGPQVVVCKTISRISSVASTANFPDLGDRVVAKIFDPMFYPWEYDPLQGPWNEATIADRAFLREAAAYEKLGKEGKTGYPHIAPRFYGTFILARTTKNPNVPPHRRTRHVGLVLLEYIRGHLMSDLCDINAYDTLLPKPNPPIVAGSELRLKVLRILLHGYIEQLHAGVEQRLIRPENILISSRGGALHVSLLSYGNSVVDETCEEPLRLYEGWPHPPHPFDTFSAEKLSYLHGWFPYDWLVREFGPVENSGTYTVDY</sequence>
<reference evidence="1 2" key="1">
    <citation type="journal article" date="2020" name="Phytopathology">
        <title>Genome Sequence Resources of Colletotrichum truncatum, C. plurivorum, C. musicola, and C. sojae: Four Species Pathogenic to Soybean (Glycine max).</title>
        <authorList>
            <person name="Rogerio F."/>
            <person name="Boufleur T.R."/>
            <person name="Ciampi-Guillardi M."/>
            <person name="Sukno S.A."/>
            <person name="Thon M.R."/>
            <person name="Massola Junior N.S."/>
            <person name="Baroncelli R."/>
        </authorList>
    </citation>
    <scope>NUCLEOTIDE SEQUENCE [LARGE SCALE GENOMIC DNA]</scope>
    <source>
        <strain evidence="1 2">LFN0009</strain>
    </source>
</reference>
<protein>
    <recommendedName>
        <fullName evidence="3">Protein kinase domain-containing protein</fullName>
    </recommendedName>
</protein>
<organism evidence="1 2">
    <name type="scientific">Colletotrichum sojae</name>
    <dbReference type="NCBI Taxonomy" id="2175907"/>
    <lineage>
        <taxon>Eukaryota</taxon>
        <taxon>Fungi</taxon>
        <taxon>Dikarya</taxon>
        <taxon>Ascomycota</taxon>
        <taxon>Pezizomycotina</taxon>
        <taxon>Sordariomycetes</taxon>
        <taxon>Hypocreomycetidae</taxon>
        <taxon>Glomerellales</taxon>
        <taxon>Glomerellaceae</taxon>
        <taxon>Colletotrichum</taxon>
        <taxon>Colletotrichum orchidearum species complex</taxon>
    </lineage>
</organism>
<keyword evidence="2" id="KW-1185">Reference proteome</keyword>
<gene>
    <name evidence="1" type="ORF">CSOJ01_05398</name>
</gene>
<evidence type="ECO:0000313" key="2">
    <source>
        <dbReference type="Proteomes" id="UP000652219"/>
    </source>
</evidence>
<evidence type="ECO:0000313" key="1">
    <source>
        <dbReference type="EMBL" id="KAF6811960.1"/>
    </source>
</evidence>
<dbReference type="AlphaFoldDB" id="A0A8H6JF44"/>
<accession>A0A8H6JF44</accession>
<dbReference type="EMBL" id="WIGN01000068">
    <property type="protein sequence ID" value="KAF6811960.1"/>
    <property type="molecule type" value="Genomic_DNA"/>
</dbReference>
<evidence type="ECO:0008006" key="3">
    <source>
        <dbReference type="Google" id="ProtNLM"/>
    </source>
</evidence>
<name>A0A8H6JF44_9PEZI</name>
<proteinExistence type="predicted"/>
<comment type="caution">
    <text evidence="1">The sequence shown here is derived from an EMBL/GenBank/DDBJ whole genome shotgun (WGS) entry which is preliminary data.</text>
</comment>